<organism evidence="8 9">
    <name type="scientific">Lancefieldella parvula</name>
    <dbReference type="NCBI Taxonomy" id="1382"/>
    <lineage>
        <taxon>Bacteria</taxon>
        <taxon>Bacillati</taxon>
        <taxon>Actinomycetota</taxon>
        <taxon>Coriobacteriia</taxon>
        <taxon>Coriobacteriales</taxon>
        <taxon>Atopobiaceae</taxon>
        <taxon>Lancefieldella</taxon>
    </lineage>
</organism>
<name>A0A930YQI5_9ACTN</name>
<dbReference type="GO" id="GO:0008483">
    <property type="term" value="F:transaminase activity"/>
    <property type="evidence" value="ECO:0007669"/>
    <property type="project" value="UniProtKB-KW"/>
</dbReference>
<keyword evidence="4 8" id="KW-0032">Aminotransferase</keyword>
<dbReference type="Gene3D" id="3.40.640.10">
    <property type="entry name" value="Type I PLP-dependent aspartate aminotransferase-like (Major domain)"/>
    <property type="match status" value="1"/>
</dbReference>
<dbReference type="InterPro" id="IPR050859">
    <property type="entry name" value="Class-I_PLP-dep_aminotransf"/>
</dbReference>
<dbReference type="FunFam" id="3.40.640.10:FF:000053">
    <property type="entry name" value="Aminotransferase, class I"/>
    <property type="match status" value="1"/>
</dbReference>
<reference evidence="8" key="1">
    <citation type="submission" date="2020-04" db="EMBL/GenBank/DDBJ databases">
        <title>Deep metagenomics examines the oral microbiome during advanced dental caries in children, revealing novel taxa and co-occurrences with host molecules.</title>
        <authorList>
            <person name="Baker J.L."/>
            <person name="Morton J.T."/>
            <person name="Dinis M."/>
            <person name="Alvarez R."/>
            <person name="Tran N.C."/>
            <person name="Knight R."/>
            <person name="Edlund A."/>
        </authorList>
    </citation>
    <scope>NUCLEOTIDE SEQUENCE</scope>
    <source>
        <strain evidence="8">JCVI_22A_bin.2</strain>
    </source>
</reference>
<dbReference type="GO" id="GO:0030170">
    <property type="term" value="F:pyridoxal phosphate binding"/>
    <property type="evidence" value="ECO:0007669"/>
    <property type="project" value="InterPro"/>
</dbReference>
<evidence type="ECO:0000256" key="4">
    <source>
        <dbReference type="ARBA" id="ARBA00022576"/>
    </source>
</evidence>
<protein>
    <submittedName>
        <fullName evidence="8">PLP-dependent aminotransferase family protein</fullName>
    </submittedName>
</protein>
<evidence type="ECO:0000256" key="1">
    <source>
        <dbReference type="ARBA" id="ARBA00001933"/>
    </source>
</evidence>
<feature type="domain" description="Aminotransferase class I/classII large" evidence="7">
    <location>
        <begin position="43"/>
        <end position="397"/>
    </location>
</feature>
<evidence type="ECO:0000256" key="6">
    <source>
        <dbReference type="ARBA" id="ARBA00022898"/>
    </source>
</evidence>
<dbReference type="EMBL" id="JABZGT010000058">
    <property type="protein sequence ID" value="MBF4808939.1"/>
    <property type="molecule type" value="Genomic_DNA"/>
</dbReference>
<keyword evidence="5" id="KW-0808">Transferase</keyword>
<evidence type="ECO:0000259" key="7">
    <source>
        <dbReference type="Pfam" id="PF00155"/>
    </source>
</evidence>
<dbReference type="Pfam" id="PF00155">
    <property type="entry name" value="Aminotran_1_2"/>
    <property type="match status" value="1"/>
</dbReference>
<keyword evidence="6" id="KW-0663">Pyridoxal phosphate</keyword>
<dbReference type="InterPro" id="IPR015421">
    <property type="entry name" value="PyrdxlP-dep_Trfase_major"/>
</dbReference>
<evidence type="ECO:0000313" key="8">
    <source>
        <dbReference type="EMBL" id="MBF4808939.1"/>
    </source>
</evidence>
<evidence type="ECO:0000256" key="2">
    <source>
        <dbReference type="ARBA" id="ARBA00007441"/>
    </source>
</evidence>
<dbReference type="Proteomes" id="UP000772566">
    <property type="component" value="Unassembled WGS sequence"/>
</dbReference>
<evidence type="ECO:0000256" key="5">
    <source>
        <dbReference type="ARBA" id="ARBA00022679"/>
    </source>
</evidence>
<proteinExistence type="inferred from homology"/>
<dbReference type="Gene3D" id="3.90.1150.10">
    <property type="entry name" value="Aspartate Aminotransferase, domain 1"/>
    <property type="match status" value="1"/>
</dbReference>
<comment type="subunit">
    <text evidence="3">Homodimer.</text>
</comment>
<dbReference type="InterPro" id="IPR015424">
    <property type="entry name" value="PyrdxlP-dep_Trfase"/>
</dbReference>
<dbReference type="InterPro" id="IPR015422">
    <property type="entry name" value="PyrdxlP-dep_Trfase_small"/>
</dbReference>
<sequence length="432" mass="48679">MDDSRISFDQWGDLYADRVQTMRKSEVRDLFAALSRPGVIALSGGLPDISSLPLDQVAECARRCVAVEGLRSLQYGNSDGRIECRRTICKILAAQGVEADPDEMILTSGSQQALDFLGRVFLNPGDDIICEGPSYLGAFQAFSAYEPTVHTIDMDEEGIRTDLLEAKLKELADQGRKPKFIYVIPNFNNPAGITMSMPRRLRLLELARQYNIPVVEDDPYGLIRFEGEDLTRLKTLDPNVIYLGTTSKIFAPGLRLAWMVAPRHFLERINLAKSGSDLCTSPFNMILAEHYFNEVDWQAALEVSKSRYKERKDAMLAALAEFFPKDVTWTKPEGGLFLWVTFPPYLNTEQLLPRAIEEGVAFVPGVYCYPDQRISSSMRLCYSFETPERIHEAIRRLSLCVQDRMVLYRAFLEAGALPESSHSESQSSAREC</sequence>
<dbReference type="PANTHER" id="PTHR42790:SF19">
    <property type="entry name" value="KYNURENINE_ALPHA-AMINOADIPATE AMINOTRANSFERASE, MITOCHONDRIAL"/>
    <property type="match status" value="1"/>
</dbReference>
<comment type="caution">
    <text evidence="8">The sequence shown here is derived from an EMBL/GenBank/DDBJ whole genome shotgun (WGS) entry which is preliminary data.</text>
</comment>
<evidence type="ECO:0000313" key="9">
    <source>
        <dbReference type="Proteomes" id="UP000772566"/>
    </source>
</evidence>
<dbReference type="GO" id="GO:1901605">
    <property type="term" value="P:alpha-amino acid metabolic process"/>
    <property type="evidence" value="ECO:0007669"/>
    <property type="project" value="TreeGrafter"/>
</dbReference>
<comment type="similarity">
    <text evidence="2">Belongs to the class-I pyridoxal-phosphate-dependent aminotransferase family.</text>
</comment>
<dbReference type="PANTHER" id="PTHR42790">
    <property type="entry name" value="AMINOTRANSFERASE"/>
    <property type="match status" value="1"/>
</dbReference>
<dbReference type="SUPFAM" id="SSF53383">
    <property type="entry name" value="PLP-dependent transferases"/>
    <property type="match status" value="1"/>
</dbReference>
<gene>
    <name evidence="8" type="ORF">HXK23_01730</name>
</gene>
<dbReference type="InterPro" id="IPR004839">
    <property type="entry name" value="Aminotransferase_I/II_large"/>
</dbReference>
<accession>A0A930YQI5</accession>
<comment type="cofactor">
    <cofactor evidence="1">
        <name>pyridoxal 5'-phosphate</name>
        <dbReference type="ChEBI" id="CHEBI:597326"/>
    </cofactor>
</comment>
<dbReference type="AlphaFoldDB" id="A0A930YQI5"/>
<dbReference type="CDD" id="cd00609">
    <property type="entry name" value="AAT_like"/>
    <property type="match status" value="1"/>
</dbReference>
<evidence type="ECO:0000256" key="3">
    <source>
        <dbReference type="ARBA" id="ARBA00011738"/>
    </source>
</evidence>